<sequence length="89" mass="9280">MTASIPPGRVGEAPEVASAVAFLRSHDSSSITGENLVVGGGAGLRAERDPALREEEVRCVGICWSAAPPTCRCSAPAAHPELLRLRMRG</sequence>
<reference evidence="1" key="1">
    <citation type="submission" date="2021-01" db="EMBL/GenBank/DDBJ databases">
        <title>YIM 132084 draft genome.</title>
        <authorList>
            <person name="An D."/>
        </authorList>
    </citation>
    <scope>NUCLEOTIDE SEQUENCE</scope>
    <source>
        <strain evidence="1">YIM 132084</strain>
    </source>
</reference>
<dbReference type="Gene3D" id="3.40.50.720">
    <property type="entry name" value="NAD(P)-binding Rossmann-like Domain"/>
    <property type="match status" value="1"/>
</dbReference>
<comment type="caution">
    <text evidence="1">The sequence shown here is derived from an EMBL/GenBank/DDBJ whole genome shotgun (WGS) entry which is preliminary data.</text>
</comment>
<gene>
    <name evidence="1" type="ORF">JL106_20450</name>
</gene>
<evidence type="ECO:0000313" key="1">
    <source>
        <dbReference type="EMBL" id="MBM9469661.1"/>
    </source>
</evidence>
<keyword evidence="2" id="KW-1185">Reference proteome</keyword>
<dbReference type="InterPro" id="IPR002347">
    <property type="entry name" value="SDR_fam"/>
</dbReference>
<accession>A0A939C1C2</accession>
<name>A0A939C1C2_9ACTN</name>
<dbReference type="Proteomes" id="UP000663792">
    <property type="component" value="Unassembled WGS sequence"/>
</dbReference>
<dbReference type="Pfam" id="PF13561">
    <property type="entry name" value="adh_short_C2"/>
    <property type="match status" value="1"/>
</dbReference>
<dbReference type="EMBL" id="JAERWK010000034">
    <property type="protein sequence ID" value="MBM9469661.1"/>
    <property type="molecule type" value="Genomic_DNA"/>
</dbReference>
<dbReference type="AlphaFoldDB" id="A0A939C1C2"/>
<protein>
    <submittedName>
        <fullName evidence="1">SDR family oxidoreductase</fullName>
    </submittedName>
</protein>
<organism evidence="1 2">
    <name type="scientific">Nakamurella leprariae</name>
    <dbReference type="NCBI Taxonomy" id="2803911"/>
    <lineage>
        <taxon>Bacteria</taxon>
        <taxon>Bacillati</taxon>
        <taxon>Actinomycetota</taxon>
        <taxon>Actinomycetes</taxon>
        <taxon>Nakamurellales</taxon>
        <taxon>Nakamurellaceae</taxon>
        <taxon>Nakamurella</taxon>
    </lineage>
</organism>
<evidence type="ECO:0000313" key="2">
    <source>
        <dbReference type="Proteomes" id="UP000663792"/>
    </source>
</evidence>
<dbReference type="InterPro" id="IPR036291">
    <property type="entry name" value="NAD(P)-bd_dom_sf"/>
</dbReference>
<dbReference type="SUPFAM" id="SSF51735">
    <property type="entry name" value="NAD(P)-binding Rossmann-fold domains"/>
    <property type="match status" value="1"/>
</dbReference>
<proteinExistence type="predicted"/>